<comment type="caution">
    <text evidence="1">The sequence shown here is derived from an EMBL/GenBank/DDBJ whole genome shotgun (WGS) entry which is preliminary data.</text>
</comment>
<accession>A0A0T6LQE3</accession>
<dbReference type="RefSeq" id="WP_026220462.1">
    <property type="nucleotide sequence ID" value="NZ_LLZU01000027.1"/>
</dbReference>
<name>A0A0T6LQE3_WENVI</name>
<sequence>MTEPDFSATGVQIGKWLRPLTRAGQVLITDGRLRLLTSRGSEIDSAPVDRVQASASRFGPDGSAWATVNGTRYLLSISGAESDAPGGRVARESARRAVRSFLDALHHARRSA</sequence>
<proteinExistence type="predicted"/>
<keyword evidence="2" id="KW-1185">Reference proteome</keyword>
<gene>
    <name evidence="1" type="ORF">AQ490_25815</name>
</gene>
<dbReference type="OrthoDB" id="4308555at2"/>
<reference evidence="1 2" key="1">
    <citation type="submission" date="2015-10" db="EMBL/GenBank/DDBJ databases">
        <title>Draft genome sequence of pyrrolomycin-producing Streptomyces vitaminophilus.</title>
        <authorList>
            <person name="Graham D.E."/>
            <person name="Mahan K.M."/>
            <person name="Klingeman D.M."/>
            <person name="Hettich R.L."/>
            <person name="Parry R.J."/>
        </authorList>
    </citation>
    <scope>NUCLEOTIDE SEQUENCE [LARGE SCALE GENOMIC DNA]</scope>
    <source>
        <strain evidence="1 2">ATCC 31673</strain>
    </source>
</reference>
<evidence type="ECO:0000313" key="2">
    <source>
        <dbReference type="Proteomes" id="UP000050867"/>
    </source>
</evidence>
<dbReference type="Proteomes" id="UP000050867">
    <property type="component" value="Unassembled WGS sequence"/>
</dbReference>
<evidence type="ECO:0000313" key="1">
    <source>
        <dbReference type="EMBL" id="KRV48278.1"/>
    </source>
</evidence>
<dbReference type="eggNOG" id="ENOG5034804">
    <property type="taxonomic scope" value="Bacteria"/>
</dbReference>
<dbReference type="AlphaFoldDB" id="A0A0T6LQE3"/>
<organism evidence="1 2">
    <name type="scientific">Wenjunlia vitaminophila</name>
    <name type="common">Streptomyces vitaminophilus</name>
    <dbReference type="NCBI Taxonomy" id="76728"/>
    <lineage>
        <taxon>Bacteria</taxon>
        <taxon>Bacillati</taxon>
        <taxon>Actinomycetota</taxon>
        <taxon>Actinomycetes</taxon>
        <taxon>Kitasatosporales</taxon>
        <taxon>Streptomycetaceae</taxon>
        <taxon>Wenjunlia</taxon>
    </lineage>
</organism>
<dbReference type="EMBL" id="LLZU01000027">
    <property type="protein sequence ID" value="KRV48278.1"/>
    <property type="molecule type" value="Genomic_DNA"/>
</dbReference>
<protein>
    <submittedName>
        <fullName evidence="1">Uncharacterized protein</fullName>
    </submittedName>
</protein>